<organism evidence="1 2">
    <name type="scientific">Armillaria borealis</name>
    <dbReference type="NCBI Taxonomy" id="47425"/>
    <lineage>
        <taxon>Eukaryota</taxon>
        <taxon>Fungi</taxon>
        <taxon>Dikarya</taxon>
        <taxon>Basidiomycota</taxon>
        <taxon>Agaricomycotina</taxon>
        <taxon>Agaricomycetes</taxon>
        <taxon>Agaricomycetidae</taxon>
        <taxon>Agaricales</taxon>
        <taxon>Marasmiineae</taxon>
        <taxon>Physalacriaceae</taxon>
        <taxon>Armillaria</taxon>
    </lineage>
</organism>
<dbReference type="SUPFAM" id="SSF81383">
    <property type="entry name" value="F-box domain"/>
    <property type="match status" value="1"/>
</dbReference>
<protein>
    <recommendedName>
        <fullName evidence="3">F-box domain-containing protein</fullName>
    </recommendedName>
</protein>
<name>A0AA39K6K8_9AGAR</name>
<dbReference type="AlphaFoldDB" id="A0AA39K6K8"/>
<gene>
    <name evidence="1" type="ORF">EV421DRAFT_1756547</name>
</gene>
<evidence type="ECO:0000313" key="1">
    <source>
        <dbReference type="EMBL" id="KAK0454380.1"/>
    </source>
</evidence>
<comment type="caution">
    <text evidence="1">The sequence shown here is derived from an EMBL/GenBank/DDBJ whole genome shotgun (WGS) entry which is preliminary data.</text>
</comment>
<keyword evidence="2" id="KW-1185">Reference proteome</keyword>
<dbReference type="EMBL" id="JAUEPT010000002">
    <property type="protein sequence ID" value="KAK0454380.1"/>
    <property type="molecule type" value="Genomic_DNA"/>
</dbReference>
<evidence type="ECO:0008006" key="3">
    <source>
        <dbReference type="Google" id="ProtNLM"/>
    </source>
</evidence>
<dbReference type="InterPro" id="IPR036047">
    <property type="entry name" value="F-box-like_dom_sf"/>
</dbReference>
<sequence length="60" mass="6976">MSNTTPTDEFPQLPQELVNTVIDHLSDDTPSLRSCSMVNSTWTEHAQKKIFHKQRFWVSD</sequence>
<accession>A0AA39K6K8</accession>
<dbReference type="Proteomes" id="UP001175226">
    <property type="component" value="Unassembled WGS sequence"/>
</dbReference>
<proteinExistence type="predicted"/>
<feature type="non-terminal residue" evidence="1">
    <location>
        <position position="60"/>
    </location>
</feature>
<reference evidence="1" key="1">
    <citation type="submission" date="2023-06" db="EMBL/GenBank/DDBJ databases">
        <authorList>
            <consortium name="Lawrence Berkeley National Laboratory"/>
            <person name="Ahrendt S."/>
            <person name="Sahu N."/>
            <person name="Indic B."/>
            <person name="Wong-Bajracharya J."/>
            <person name="Merenyi Z."/>
            <person name="Ke H.-M."/>
            <person name="Monk M."/>
            <person name="Kocsube S."/>
            <person name="Drula E."/>
            <person name="Lipzen A."/>
            <person name="Balint B."/>
            <person name="Henrissat B."/>
            <person name="Andreopoulos B."/>
            <person name="Martin F.M."/>
            <person name="Harder C.B."/>
            <person name="Rigling D."/>
            <person name="Ford K.L."/>
            <person name="Foster G.D."/>
            <person name="Pangilinan J."/>
            <person name="Papanicolaou A."/>
            <person name="Barry K."/>
            <person name="LaButti K."/>
            <person name="Viragh M."/>
            <person name="Koriabine M."/>
            <person name="Yan M."/>
            <person name="Riley R."/>
            <person name="Champramary S."/>
            <person name="Plett K.L."/>
            <person name="Tsai I.J."/>
            <person name="Slot J."/>
            <person name="Sipos G."/>
            <person name="Plett J."/>
            <person name="Nagy L.G."/>
            <person name="Grigoriev I.V."/>
        </authorList>
    </citation>
    <scope>NUCLEOTIDE SEQUENCE</scope>
    <source>
        <strain evidence="1">FPL87.14</strain>
    </source>
</reference>
<evidence type="ECO:0000313" key="2">
    <source>
        <dbReference type="Proteomes" id="UP001175226"/>
    </source>
</evidence>